<evidence type="ECO:0000313" key="2">
    <source>
        <dbReference type="Proteomes" id="UP000321595"/>
    </source>
</evidence>
<dbReference type="Proteomes" id="UP000321595">
    <property type="component" value="Chromosome"/>
</dbReference>
<dbReference type="Pfam" id="PF11306">
    <property type="entry name" value="DUF3108"/>
    <property type="match status" value="1"/>
</dbReference>
<reference evidence="1 2" key="1">
    <citation type="submission" date="2019-08" db="EMBL/GenBank/DDBJ databases">
        <authorList>
            <person name="Liang Q."/>
        </authorList>
    </citation>
    <scope>NUCLEOTIDE SEQUENCE [LARGE SCALE GENOMIC DNA]</scope>
    <source>
        <strain evidence="1 2">V1718</strain>
    </source>
</reference>
<name>A0A5B8XL43_9DELT</name>
<proteinExistence type="predicted"/>
<dbReference type="OrthoDB" id="5514339at2"/>
<accession>A0A5B8XL43</accession>
<organism evidence="1 2">
    <name type="scientific">Microvenator marinus</name>
    <dbReference type="NCBI Taxonomy" id="2600177"/>
    <lineage>
        <taxon>Bacteria</taxon>
        <taxon>Deltaproteobacteria</taxon>
        <taxon>Bradymonadales</taxon>
        <taxon>Microvenatoraceae</taxon>
        <taxon>Microvenator</taxon>
    </lineage>
</organism>
<protein>
    <submittedName>
        <fullName evidence="1">DUF3108 domain-containing protein</fullName>
    </submittedName>
</protein>
<sequence>MISSSGAFILRRPTRCTFIRETSMRLLAFKTALILAVSLGSGVAPAEELSKPAPQQSPEFKFAGEEFYYSARLNNVEAMRIAVRAGDIKYKDKVAYVPISGSAQSTGFFHSIYPINDQANTFLNPQTYRPLRSEKYFDEKGDVRTYKVDFVHSTYRARVERERNDTQRRFQMAIPGTTHDMISWFYELRTREDFELGRQMTFYIYDGWKLSALRAKVVAKEDVYTPMGWFKAWRVDFERDVLNSRGQRDKEPILKVRTQRQSTASLWVSRDENRLPIKVAVSTPLGNAEAVLIKMKLASD</sequence>
<dbReference type="AlphaFoldDB" id="A0A5B8XL43"/>
<evidence type="ECO:0000313" key="1">
    <source>
        <dbReference type="EMBL" id="QED26335.1"/>
    </source>
</evidence>
<gene>
    <name evidence="1" type="ORF">FRD01_03505</name>
</gene>
<dbReference type="InterPro" id="IPR021457">
    <property type="entry name" value="DUF3108"/>
</dbReference>
<keyword evidence="2" id="KW-1185">Reference proteome</keyword>
<dbReference type="KEGG" id="bbae:FRD01_03505"/>
<dbReference type="EMBL" id="CP042467">
    <property type="protein sequence ID" value="QED26335.1"/>
    <property type="molecule type" value="Genomic_DNA"/>
</dbReference>